<name>A0A8S2SWT3_9BILA</name>
<feature type="region of interest" description="Disordered" evidence="1">
    <location>
        <begin position="54"/>
        <end position="97"/>
    </location>
</feature>
<accession>A0A8S2SWT3</accession>
<dbReference type="Proteomes" id="UP000676336">
    <property type="component" value="Unassembled WGS sequence"/>
</dbReference>
<feature type="compositionally biased region" description="Low complexity" evidence="1">
    <location>
        <begin position="11"/>
        <end position="21"/>
    </location>
</feature>
<feature type="region of interest" description="Disordered" evidence="1">
    <location>
        <begin position="1"/>
        <end position="40"/>
    </location>
</feature>
<protein>
    <submittedName>
        <fullName evidence="2">Uncharacterized protein</fullName>
    </submittedName>
</protein>
<evidence type="ECO:0000313" key="2">
    <source>
        <dbReference type="EMBL" id="CAF4255298.1"/>
    </source>
</evidence>
<evidence type="ECO:0000313" key="3">
    <source>
        <dbReference type="Proteomes" id="UP000676336"/>
    </source>
</evidence>
<dbReference type="AlphaFoldDB" id="A0A8S2SWT3"/>
<feature type="compositionally biased region" description="Polar residues" evidence="1">
    <location>
        <begin position="86"/>
        <end position="97"/>
    </location>
</feature>
<feature type="compositionally biased region" description="Basic and acidic residues" evidence="1">
    <location>
        <begin position="1"/>
        <end position="10"/>
    </location>
</feature>
<reference evidence="2" key="1">
    <citation type="submission" date="2021-02" db="EMBL/GenBank/DDBJ databases">
        <authorList>
            <person name="Nowell W R."/>
        </authorList>
    </citation>
    <scope>NUCLEOTIDE SEQUENCE</scope>
</reference>
<organism evidence="2 3">
    <name type="scientific">Rotaria magnacalcarata</name>
    <dbReference type="NCBI Taxonomy" id="392030"/>
    <lineage>
        <taxon>Eukaryota</taxon>
        <taxon>Metazoa</taxon>
        <taxon>Spiralia</taxon>
        <taxon>Gnathifera</taxon>
        <taxon>Rotifera</taxon>
        <taxon>Eurotatoria</taxon>
        <taxon>Bdelloidea</taxon>
        <taxon>Philodinida</taxon>
        <taxon>Philodinidae</taxon>
        <taxon>Rotaria</taxon>
    </lineage>
</organism>
<dbReference type="EMBL" id="CAJOBI010027772">
    <property type="protein sequence ID" value="CAF4255298.1"/>
    <property type="molecule type" value="Genomic_DNA"/>
</dbReference>
<gene>
    <name evidence="2" type="ORF">SMN809_LOCUS24185</name>
</gene>
<comment type="caution">
    <text evidence="2">The sequence shown here is derived from an EMBL/GenBank/DDBJ whole genome shotgun (WGS) entry which is preliminary data.</text>
</comment>
<evidence type="ECO:0000256" key="1">
    <source>
        <dbReference type="SAM" id="MobiDB-lite"/>
    </source>
</evidence>
<sequence length="97" mass="10456">RDQYVNRAKESTQSQEESFSQRIQSVSRSTVASNQSAQHQQPITLVQHIPQEEELQVQSQSVDDQVISSEGAVAEGGSSSGASPIDNDTNLVTAEAI</sequence>
<feature type="compositionally biased region" description="Polar residues" evidence="1">
    <location>
        <begin position="22"/>
        <end position="40"/>
    </location>
</feature>
<feature type="compositionally biased region" description="Low complexity" evidence="1">
    <location>
        <begin position="56"/>
        <end position="83"/>
    </location>
</feature>
<feature type="non-terminal residue" evidence="2">
    <location>
        <position position="1"/>
    </location>
</feature>
<proteinExistence type="predicted"/>